<dbReference type="Proteomes" id="UP000624244">
    <property type="component" value="Unassembled WGS sequence"/>
</dbReference>
<dbReference type="EMBL" id="WNKQ01000018">
    <property type="protein sequence ID" value="KAF5845827.1"/>
    <property type="molecule type" value="Genomic_DNA"/>
</dbReference>
<sequence>MADNLSSPVSRFPLEETCCVLAVALQKLPGEICERNKMCSNQDSEPREVWDSSNAMFSKRRLDRSEEEDGLNEPQKSRTGLEVNFSGDLPEPLHPEPLESGLAAFSESNQNRSEDCIAVSNESFKQSSYIATELSNRHGATSTLNAIGLGLTNDSSPSSPCRSQNMTTKVSDGLERGFMNLSSPMADFLRPDSRCTDRPFPPRPVALSLFPPRSPLTGNREYTPPNSPFLQSVSPISPLNNGRDVYGNYIPSNTRDYFTTQLLSFLPNSQPINKYKAPSVSEKSSSTSRLYGCRWDKLRSLWKVAETQVSNPRTNPYPLQLIPDEDVIPQDTPIITRVGRPSNQAPPSIRSWLLESQSRTDLQAVDSVKSRPSTYTSRSDAKHTNSQTRTQKLVDTSCTPVYNNHSNAITCNGKLAPRDEKRWHKDNLPPPPKSLPAPPPKSVQAQHRNANLSLYAVIQSRGVKSPVCNKKKDCKPNNRPRNEYPGACRKGQSDREIRCTERQQRPARETGHELKENLVYREEAHKQKHDLITAGSEDGTTKAATVRDLESRFELELIVDSGLQSPKIPAASSRYLPLHSPIPVSPRHPNEQMRHTGTVGHAAAIPSPKPVAPATIQKYQTSLHSVLSKAGKLSRSVLISPFETGSKSGSQHHRLVDLDKNEPTRIGISADSNGWPRSCSSGPRNEMTGRSRESKNGMRKIEGLYPERCFETKDSGRNEYLSAPAVSNDTGGSQSAVFTKLQNVPAPSVELASTSNLTDTPDRFQAGLATRNKANGAMHSNQTNQEWLDSIVLRTSTTTQPTLNRSSDSNDEIDHPSHHILPLPSTEASSLAVHYQALTTGAINPLSTPTLSTHNNYESLDSATQEALLIADRIRQYDARFSADGEGTMIRSSFSSDTSDEATQQDEEKEKRKRKKQSFWERQDFARVMALMHSYE</sequence>
<feature type="region of interest" description="Disordered" evidence="1">
    <location>
        <begin position="467"/>
        <end position="509"/>
    </location>
</feature>
<comment type="caution">
    <text evidence="2">The sequence shown here is derived from an EMBL/GenBank/DDBJ whole genome shotgun (WGS) entry which is preliminary data.</text>
</comment>
<feature type="region of interest" description="Disordered" evidence="1">
    <location>
        <begin position="421"/>
        <end position="445"/>
    </location>
</feature>
<proteinExistence type="predicted"/>
<feature type="compositionally biased region" description="Pro residues" evidence="1">
    <location>
        <begin position="428"/>
        <end position="441"/>
    </location>
</feature>
<feature type="compositionally biased region" description="Acidic residues" evidence="1">
    <location>
        <begin position="898"/>
        <end position="907"/>
    </location>
</feature>
<feature type="region of interest" description="Disordered" evidence="1">
    <location>
        <begin position="664"/>
        <end position="697"/>
    </location>
</feature>
<evidence type="ECO:0000256" key="1">
    <source>
        <dbReference type="SAM" id="MobiDB-lite"/>
    </source>
</evidence>
<feature type="compositionally biased region" description="Basic and acidic residues" evidence="1">
    <location>
        <begin position="491"/>
        <end position="509"/>
    </location>
</feature>
<feature type="compositionally biased region" description="Basic and acidic residues" evidence="1">
    <location>
        <begin position="687"/>
        <end position="697"/>
    </location>
</feature>
<feature type="region of interest" description="Disordered" evidence="1">
    <location>
        <begin position="889"/>
        <end position="917"/>
    </location>
</feature>
<gene>
    <name evidence="2" type="ORF">GGP41_009570</name>
</gene>
<protein>
    <submittedName>
        <fullName evidence="2">Uncharacterized protein</fullName>
    </submittedName>
</protein>
<organism evidence="2 3">
    <name type="scientific">Cochliobolus sativus</name>
    <name type="common">Common root rot and spot blotch fungus</name>
    <name type="synonym">Bipolaris sorokiniana</name>
    <dbReference type="NCBI Taxonomy" id="45130"/>
    <lineage>
        <taxon>Eukaryota</taxon>
        <taxon>Fungi</taxon>
        <taxon>Dikarya</taxon>
        <taxon>Ascomycota</taxon>
        <taxon>Pezizomycotina</taxon>
        <taxon>Dothideomycetes</taxon>
        <taxon>Pleosporomycetidae</taxon>
        <taxon>Pleosporales</taxon>
        <taxon>Pleosporineae</taxon>
        <taxon>Pleosporaceae</taxon>
        <taxon>Bipolaris</taxon>
    </lineage>
</organism>
<evidence type="ECO:0000313" key="2">
    <source>
        <dbReference type="EMBL" id="KAF5845827.1"/>
    </source>
</evidence>
<evidence type="ECO:0000313" key="3">
    <source>
        <dbReference type="Proteomes" id="UP000624244"/>
    </source>
</evidence>
<feature type="compositionally biased region" description="Polar residues" evidence="1">
    <location>
        <begin position="370"/>
        <end position="392"/>
    </location>
</feature>
<reference evidence="2" key="1">
    <citation type="submission" date="2019-11" db="EMBL/GenBank/DDBJ databases">
        <title>Bipolaris sorokiniana Genome sequencing.</title>
        <authorList>
            <person name="Wang H."/>
        </authorList>
    </citation>
    <scope>NUCLEOTIDE SEQUENCE</scope>
</reference>
<dbReference type="AlphaFoldDB" id="A0A8H5ZAX0"/>
<feature type="region of interest" description="Disordered" evidence="1">
    <location>
        <begin position="60"/>
        <end position="99"/>
    </location>
</feature>
<accession>A0A8H5ZAX0</accession>
<feature type="compositionally biased region" description="Basic and acidic residues" evidence="1">
    <location>
        <begin position="470"/>
        <end position="482"/>
    </location>
</feature>
<feature type="compositionally biased region" description="Polar residues" evidence="1">
    <location>
        <begin position="798"/>
        <end position="807"/>
    </location>
</feature>
<feature type="region of interest" description="Disordered" evidence="1">
    <location>
        <begin position="360"/>
        <end position="392"/>
    </location>
</feature>
<name>A0A8H5ZAX0_COCSA</name>
<feature type="region of interest" description="Disordered" evidence="1">
    <location>
        <begin position="798"/>
        <end position="823"/>
    </location>
</feature>